<reference evidence="2 3" key="1">
    <citation type="journal article" date="2016" name="Mol. Biol. Evol.">
        <title>Comparative Genomics of Early-Diverging Mushroom-Forming Fungi Provides Insights into the Origins of Lignocellulose Decay Capabilities.</title>
        <authorList>
            <person name="Nagy L.G."/>
            <person name="Riley R."/>
            <person name="Tritt A."/>
            <person name="Adam C."/>
            <person name="Daum C."/>
            <person name="Floudas D."/>
            <person name="Sun H."/>
            <person name="Yadav J.S."/>
            <person name="Pangilinan J."/>
            <person name="Larsson K.H."/>
            <person name="Matsuura K."/>
            <person name="Barry K."/>
            <person name="Labutti K."/>
            <person name="Kuo R."/>
            <person name="Ohm R.A."/>
            <person name="Bhattacharya S.S."/>
            <person name="Shirouzu T."/>
            <person name="Yoshinaga Y."/>
            <person name="Martin F.M."/>
            <person name="Grigoriev I.V."/>
            <person name="Hibbett D.S."/>
        </authorList>
    </citation>
    <scope>NUCLEOTIDE SEQUENCE [LARGE SCALE GENOMIC DNA]</scope>
    <source>
        <strain evidence="2 3">CBS 109695</strain>
    </source>
</reference>
<feature type="compositionally biased region" description="Polar residues" evidence="1">
    <location>
        <begin position="160"/>
        <end position="176"/>
    </location>
</feature>
<feature type="region of interest" description="Disordered" evidence="1">
    <location>
        <begin position="127"/>
        <end position="244"/>
    </location>
</feature>
<name>A0A166RWZ5_9AGAM</name>
<gene>
    <name evidence="2" type="ORF">FIBSPDRAFT_885598</name>
</gene>
<keyword evidence="3" id="KW-1185">Reference proteome</keyword>
<feature type="compositionally biased region" description="Low complexity" evidence="1">
    <location>
        <begin position="402"/>
        <end position="431"/>
    </location>
</feature>
<protein>
    <submittedName>
        <fullName evidence="2">Uncharacterized protein</fullName>
    </submittedName>
</protein>
<feature type="region of interest" description="Disordered" evidence="1">
    <location>
        <begin position="375"/>
        <end position="633"/>
    </location>
</feature>
<evidence type="ECO:0000256" key="1">
    <source>
        <dbReference type="SAM" id="MobiDB-lite"/>
    </source>
</evidence>
<organism evidence="2 3">
    <name type="scientific">Athelia psychrophila</name>
    <dbReference type="NCBI Taxonomy" id="1759441"/>
    <lineage>
        <taxon>Eukaryota</taxon>
        <taxon>Fungi</taxon>
        <taxon>Dikarya</taxon>
        <taxon>Basidiomycota</taxon>
        <taxon>Agaricomycotina</taxon>
        <taxon>Agaricomycetes</taxon>
        <taxon>Agaricomycetidae</taxon>
        <taxon>Atheliales</taxon>
        <taxon>Atheliaceae</taxon>
        <taxon>Athelia</taxon>
    </lineage>
</organism>
<evidence type="ECO:0000313" key="3">
    <source>
        <dbReference type="Proteomes" id="UP000076532"/>
    </source>
</evidence>
<evidence type="ECO:0000313" key="2">
    <source>
        <dbReference type="EMBL" id="KZP28751.1"/>
    </source>
</evidence>
<sequence>MGCAQSGVVCRNWTPDCRFPSEFERSDRGIEGAPVKEIRALVAQFQDSKHPLTFQKVEKQADRQALINSVLPVVTTYTYGKPLQRRVLFANNVTKTIYVDPKLNPDTSGPATSQAAALDPLPSSELTALEFSSSSSPDPSPSPEKRQPGRRIQPARNTEPGKTSSAPNKRTINAVSPGSAESDAESPPKRANTKRTKGKLPSSDSSMEVSEIQPPPPTGKASAGRKKAVGTTSKAKTTKKRPTQCRGPFRVLGVVDRRVDIDEVVMVRFLDFTGIGGGLVDEPLISFTVLRSVRKATAELGGQAVEDVSRLQPDSERQTPLPQGDPELQAALKRHCAPNRPGASVLAKKLAFASPGPLEARPDKPAPAVMLAVASAPTQREPRVGRADTPIPSALLPRSSDLDAATAQADTQRSSSDTRSAGPPSAASSNGSTGGQPMTRERSVPYPEYSRGVDGGAYQGYGHAEGHYDGRTEGRYNGRTEGRYDEQAEIRYDRRAEGRYDGHYFDDRYGPRGLHPYPGYSAAPPTRGDDMDSRNYRYPPASYYPSHSHRPPSHHDYRQYGNTVSRYTHSREPSPGLPGSHQRDVHMQPPSPYMGYAESAYHPSAPPAHRQRHPDATVLSRVASPQAGPSRLA</sequence>
<dbReference type="Proteomes" id="UP000076532">
    <property type="component" value="Unassembled WGS sequence"/>
</dbReference>
<accession>A0A166RWZ5</accession>
<dbReference type="EMBL" id="KV417502">
    <property type="protein sequence ID" value="KZP28751.1"/>
    <property type="molecule type" value="Genomic_DNA"/>
</dbReference>
<dbReference type="AlphaFoldDB" id="A0A166RWZ5"/>
<feature type="compositionally biased region" description="Basic and acidic residues" evidence="1">
    <location>
        <begin position="464"/>
        <end position="510"/>
    </location>
</feature>
<feature type="compositionally biased region" description="Low complexity" evidence="1">
    <location>
        <begin position="536"/>
        <end position="546"/>
    </location>
</feature>
<proteinExistence type="predicted"/>